<reference evidence="19" key="1">
    <citation type="journal article" date="2015" name="BMC Genomics">
        <title>Genomic and transcriptomic analysis of the endophytic fungus Pestalotiopsis fici reveals its lifestyle and high potential for synthesis of natural products.</title>
        <authorList>
            <person name="Wang X."/>
            <person name="Zhang X."/>
            <person name="Liu L."/>
            <person name="Xiang M."/>
            <person name="Wang W."/>
            <person name="Sun X."/>
            <person name="Che Y."/>
            <person name="Guo L."/>
            <person name="Liu G."/>
            <person name="Guo L."/>
            <person name="Wang C."/>
            <person name="Yin W.B."/>
            <person name="Stadler M."/>
            <person name="Zhang X."/>
            <person name="Liu X."/>
        </authorList>
    </citation>
    <scope>NUCLEOTIDE SEQUENCE [LARGE SCALE GENOMIC DNA]</scope>
    <source>
        <strain evidence="19">W106-1 / CGMCC3.15140</strain>
    </source>
</reference>
<dbReference type="Pfam" id="PF23238">
    <property type="entry name" value="DUF7068"/>
    <property type="match status" value="1"/>
</dbReference>
<accession>W3WL93</accession>
<keyword evidence="8" id="KW-0443">Lipid metabolism</keyword>
<protein>
    <recommendedName>
        <fullName evidence="14">Protein SERAC1</fullName>
    </recommendedName>
    <alternativeName>
        <fullName evidence="15">Serine active site-containing protein 1</fullName>
    </alternativeName>
</protein>
<dbReference type="HOGENOM" id="CLU_003175_1_0_1"/>
<feature type="domain" description="NACHT" evidence="17">
    <location>
        <begin position="398"/>
        <end position="497"/>
    </location>
</feature>
<dbReference type="Gene3D" id="3.40.50.300">
    <property type="entry name" value="P-loop containing nucleotide triphosphate hydrolases"/>
    <property type="match status" value="1"/>
</dbReference>
<dbReference type="RefSeq" id="XP_007839936.1">
    <property type="nucleotide sequence ID" value="XM_007841745.1"/>
</dbReference>
<dbReference type="GO" id="GO:0008654">
    <property type="term" value="P:phospholipid biosynthetic process"/>
    <property type="evidence" value="ECO:0007669"/>
    <property type="project" value="UniProtKB-KW"/>
</dbReference>
<gene>
    <name evidence="18" type="ORF">PFICI_13164</name>
</gene>
<dbReference type="OrthoDB" id="7464126at2759"/>
<dbReference type="EMBL" id="KI912119">
    <property type="protein sequence ID" value="ETS74680.1"/>
    <property type="molecule type" value="Genomic_DNA"/>
</dbReference>
<keyword evidence="12" id="KW-1208">Phospholipid metabolism</keyword>
<proteinExistence type="inferred from homology"/>
<keyword evidence="9" id="KW-0496">Mitochondrion</keyword>
<dbReference type="Gene3D" id="1.25.10.10">
    <property type="entry name" value="Leucine-rich Repeat Variant"/>
    <property type="match status" value="3"/>
</dbReference>
<keyword evidence="4" id="KW-0444">Lipid biosynthesis</keyword>
<evidence type="ECO:0000256" key="5">
    <source>
        <dbReference type="ARBA" id="ARBA00022692"/>
    </source>
</evidence>
<keyword evidence="10 16" id="KW-0472">Membrane</keyword>
<evidence type="ECO:0000256" key="13">
    <source>
        <dbReference type="ARBA" id="ARBA00038024"/>
    </source>
</evidence>
<keyword evidence="7 16" id="KW-1133">Transmembrane helix</keyword>
<evidence type="ECO:0000259" key="17">
    <source>
        <dbReference type="PROSITE" id="PS50837"/>
    </source>
</evidence>
<dbReference type="GO" id="GO:0005739">
    <property type="term" value="C:mitochondrion"/>
    <property type="evidence" value="ECO:0007669"/>
    <property type="project" value="UniProtKB-SubCell"/>
</dbReference>
<dbReference type="Gene3D" id="3.40.50.1820">
    <property type="entry name" value="alpha/beta hydrolase"/>
    <property type="match status" value="1"/>
</dbReference>
<dbReference type="SUPFAM" id="SSF48371">
    <property type="entry name" value="ARM repeat"/>
    <property type="match status" value="1"/>
</dbReference>
<dbReference type="GO" id="GO:0016020">
    <property type="term" value="C:membrane"/>
    <property type="evidence" value="ECO:0007669"/>
    <property type="project" value="UniProtKB-SubCell"/>
</dbReference>
<dbReference type="InterPro" id="IPR055496">
    <property type="entry name" value="DUF7068"/>
</dbReference>
<dbReference type="GeneID" id="19278177"/>
<dbReference type="OMA" id="WRIIANI"/>
<keyword evidence="5 16" id="KW-0812">Transmembrane</keyword>
<keyword evidence="19" id="KW-1185">Reference proteome</keyword>
<comment type="similarity">
    <text evidence="13">Belongs to the SERAC1 family.</text>
</comment>
<evidence type="ECO:0000313" key="19">
    <source>
        <dbReference type="Proteomes" id="UP000030651"/>
    </source>
</evidence>
<dbReference type="InterPro" id="IPR027417">
    <property type="entry name" value="P-loop_NTPase"/>
</dbReference>
<keyword evidence="11" id="KW-0594">Phospholipid biosynthesis</keyword>
<comment type="subcellular location">
    <subcellularLocation>
        <location evidence="3">Endoplasmic reticulum</location>
    </subcellularLocation>
    <subcellularLocation>
        <location evidence="1">Membrane</location>
        <topology evidence="1">Single-pass membrane protein</topology>
    </subcellularLocation>
    <subcellularLocation>
        <location evidence="2">Mitochondrion</location>
    </subcellularLocation>
</comment>
<dbReference type="SMART" id="SM00382">
    <property type="entry name" value="AAA"/>
    <property type="match status" value="1"/>
</dbReference>
<sequence length="1655" mass="188493">MIHPVGWITACAVVLGFLCLLHPLALKIRRRDQSPQPYGIHVVSDPPNAKFEIVAVHGLGAHPEYTWIRRVNAQKANTTPQEVHLLRDLLPETFPEARILSFADNTSWLIDAPVKTARDLGKDLLDQLKKHRASQRGPRLPICFIGHSFGGIIIKEALCMLAITDEIVQDTSGILFLGTPHQGSSLSLIGSFAAWLTSFLGSSADLPLSLRQDSPELRNLAGTFESRFKERRDVKIYSICETLPTKVFGISVVTHNSAKYPGSHVMLVNADHSGLNKCYGWKDQAYVKITEAIIDMRRLSLLDRADKDIRNSYDMENLKIERLSSQRLPMEQCYINLVLVEQNQPQDPRQDSTQPPALYPTLLERMDIKESSSEKQFDLQTLFQPRKIDREEEIRSPKRILIRGRPGVGKTTLCKKIVHDFVYDRQWNEHFKRLFWVPLRNLPQRNPPYTIKNLLRDEFFAQSSDRNSESKLEELFRQCNSPDFNDSLFLLDGLDEIWHGLSTDSDLYKFVQHLLNRPNVIVTTRPSVQFSGRINEFDLELETVGFFSAQVKEYVRNVEPYNASSILDFLDEQPLVADLVRIPIQLDALCFAWRDKSAIKRDGLIRPETMTELYQAIERGIWKKDAVALGKIKQQQTPFWTELELMLEEEIFLLEKLAFTGIHNKITIFDSGVIRKLLQHLPSPKLMIDSTLQTLSLLRASGVSPFDMDRSYYFLHLTLQEYFAARYIKRQWAKGDKGTLDVLDLESEICETLQPATFFHRHKYNEYYDIVWRFLAGLLNSDTESQVRFFNAIQSQPLDVLGPAHQRLVMRCLFETRHNFSLRRPLEDQLSAWLDFEFELYQQSSGEKLVYRSLAGAMEFPVDVLEQRMSSDEKFGHYLLQSIKPRRGVSTSFVEAVIMHLRKWSDMEVLLTALSFFKSFSDGELPKAWMQEVVARLEHSNTIIRLTAMDILRKQSSLPMGTLQAVVEKLEDRNRHVRQAAAEVLGNQPDISGAVLQAVVDKILNKDHDAQESAIQVFRYQPSLSVSLLSLIIHKLASKNSRVRDAAIKVLQNQPSLSVSLLSNIVLKLESDYYFISEAASRVLQEQPSLPKGVLERIILRVKGVTFYRTSEPALEVLRKQPSLEESLLCILVDMLKNENPIIQRSSVPILQKQPSLPGAVLKTIIQMLEGGNPYTVCAAIRALEKRLDLSETLLEGVIQRLEDQNANVRACAIELLQNQPSLPEAVLEIAAHLLRDKDSEVRQAATYLLKKQSDLPVAVSELVTRFLEDESCQSHALTIFENQPSLPKAVLKLAIHWLKHEEAQVRRDAIGLLENKSNLSEEVLEIVARLLEDEDEESDVRCAAAKLFRKQRSLPKAVLNIATRLLEDEDEDKNVRAFAMPLLRNESNISKAVLKAVAEFLADMKQDIYVQKDAYGLLLNQLNLPEDVLLMVLQILAKEPDAFGSYAENFLSNQSSLSLAVLHKLVHIPHQQAISFLKTQPSLPEAILVRLAQRVYDSTNYWDYSEIFEVFKEQTHLSEAGLQASANMLESQNSSLYSFALDVLEKRSLPTTVLETVAKRLPLICLSYSDQRLLWMLMGNPELIRISQSVGTFRALFKYLLRQSCNVHCAWYHDGQTHFLTSGGVIVDLSDLVPTCVINQMVQYFSVPTVAMAL</sequence>
<dbReference type="GO" id="GO:0005783">
    <property type="term" value="C:endoplasmic reticulum"/>
    <property type="evidence" value="ECO:0007669"/>
    <property type="project" value="UniProtKB-SubCell"/>
</dbReference>
<dbReference type="InterPro" id="IPR003593">
    <property type="entry name" value="AAA+_ATPase"/>
</dbReference>
<dbReference type="PANTHER" id="PTHR48182:SF2">
    <property type="entry name" value="PROTEIN SERAC1"/>
    <property type="match status" value="1"/>
</dbReference>
<dbReference type="SUPFAM" id="SSF53474">
    <property type="entry name" value="alpha/beta-Hydrolases"/>
    <property type="match status" value="1"/>
</dbReference>
<evidence type="ECO:0000256" key="6">
    <source>
        <dbReference type="ARBA" id="ARBA00022824"/>
    </source>
</evidence>
<dbReference type="eggNOG" id="KOG2029">
    <property type="taxonomic scope" value="Eukaryota"/>
</dbReference>
<dbReference type="InterPro" id="IPR016024">
    <property type="entry name" value="ARM-type_fold"/>
</dbReference>
<evidence type="ECO:0000256" key="12">
    <source>
        <dbReference type="ARBA" id="ARBA00023264"/>
    </source>
</evidence>
<dbReference type="Proteomes" id="UP000030651">
    <property type="component" value="Unassembled WGS sequence"/>
</dbReference>
<name>W3WL93_PESFW</name>
<dbReference type="InterPro" id="IPR029058">
    <property type="entry name" value="AB_hydrolase_fold"/>
</dbReference>
<evidence type="ECO:0000256" key="7">
    <source>
        <dbReference type="ARBA" id="ARBA00022989"/>
    </source>
</evidence>
<evidence type="ECO:0000256" key="8">
    <source>
        <dbReference type="ARBA" id="ARBA00023098"/>
    </source>
</evidence>
<evidence type="ECO:0000256" key="11">
    <source>
        <dbReference type="ARBA" id="ARBA00023209"/>
    </source>
</evidence>
<evidence type="ECO:0000256" key="16">
    <source>
        <dbReference type="SAM" id="Phobius"/>
    </source>
</evidence>
<organism evidence="18 19">
    <name type="scientific">Pestalotiopsis fici (strain W106-1 / CGMCC3.15140)</name>
    <dbReference type="NCBI Taxonomy" id="1229662"/>
    <lineage>
        <taxon>Eukaryota</taxon>
        <taxon>Fungi</taxon>
        <taxon>Dikarya</taxon>
        <taxon>Ascomycota</taxon>
        <taxon>Pezizomycotina</taxon>
        <taxon>Sordariomycetes</taxon>
        <taxon>Xylariomycetidae</taxon>
        <taxon>Amphisphaeriales</taxon>
        <taxon>Sporocadaceae</taxon>
        <taxon>Pestalotiopsis</taxon>
    </lineage>
</organism>
<dbReference type="InterPro" id="IPR052374">
    <property type="entry name" value="SERAC1"/>
</dbReference>
<evidence type="ECO:0000256" key="15">
    <source>
        <dbReference type="ARBA" id="ARBA00041701"/>
    </source>
</evidence>
<dbReference type="KEGG" id="pfy:PFICI_13164"/>
<evidence type="ECO:0000313" key="18">
    <source>
        <dbReference type="EMBL" id="ETS74680.1"/>
    </source>
</evidence>
<evidence type="ECO:0000256" key="2">
    <source>
        <dbReference type="ARBA" id="ARBA00004173"/>
    </source>
</evidence>
<evidence type="ECO:0000256" key="9">
    <source>
        <dbReference type="ARBA" id="ARBA00023128"/>
    </source>
</evidence>
<dbReference type="SUPFAM" id="SSF52540">
    <property type="entry name" value="P-loop containing nucleoside triphosphate hydrolases"/>
    <property type="match status" value="1"/>
</dbReference>
<dbReference type="InterPro" id="IPR011989">
    <property type="entry name" value="ARM-like"/>
</dbReference>
<evidence type="ECO:0000256" key="4">
    <source>
        <dbReference type="ARBA" id="ARBA00022516"/>
    </source>
</evidence>
<dbReference type="InParanoid" id="W3WL93"/>
<keyword evidence="6" id="KW-0256">Endoplasmic reticulum</keyword>
<dbReference type="PANTHER" id="PTHR48182">
    <property type="entry name" value="PROTEIN SERAC1"/>
    <property type="match status" value="1"/>
</dbReference>
<dbReference type="PROSITE" id="PS50837">
    <property type="entry name" value="NACHT"/>
    <property type="match status" value="1"/>
</dbReference>
<evidence type="ECO:0000256" key="1">
    <source>
        <dbReference type="ARBA" id="ARBA00004167"/>
    </source>
</evidence>
<evidence type="ECO:0000256" key="10">
    <source>
        <dbReference type="ARBA" id="ARBA00023136"/>
    </source>
</evidence>
<feature type="transmembrane region" description="Helical" evidence="16">
    <location>
        <begin position="6"/>
        <end position="26"/>
    </location>
</feature>
<evidence type="ECO:0000256" key="14">
    <source>
        <dbReference type="ARBA" id="ARBA00040991"/>
    </source>
</evidence>
<dbReference type="InterPro" id="IPR007111">
    <property type="entry name" value="NACHT_NTPase"/>
</dbReference>
<dbReference type="Pfam" id="PF05729">
    <property type="entry name" value="NACHT"/>
    <property type="match status" value="1"/>
</dbReference>
<dbReference type="Pfam" id="PF13646">
    <property type="entry name" value="HEAT_2"/>
    <property type="match status" value="1"/>
</dbReference>
<evidence type="ECO:0000256" key="3">
    <source>
        <dbReference type="ARBA" id="ARBA00004240"/>
    </source>
</evidence>